<evidence type="ECO:0000313" key="3">
    <source>
        <dbReference type="EMBL" id="MBR8534946.1"/>
    </source>
</evidence>
<evidence type="ECO:0000256" key="2">
    <source>
        <dbReference type="SAM" id="Phobius"/>
    </source>
</evidence>
<accession>A0A941IV09</accession>
<keyword evidence="2" id="KW-0812">Transmembrane</keyword>
<dbReference type="Proteomes" id="UP000679220">
    <property type="component" value="Unassembled WGS sequence"/>
</dbReference>
<reference evidence="3" key="1">
    <citation type="journal article" date="2018" name="Int. J. Syst. Evol. Microbiol.">
        <title>Carboxylicivirga sediminis sp. nov., isolated from coastal sediment.</title>
        <authorList>
            <person name="Wang F.Q."/>
            <person name="Ren L.H."/>
            <person name="Zou R.J."/>
            <person name="Sun Y.Z."/>
            <person name="Liu X.J."/>
            <person name="Jiang F."/>
            <person name="Liu L.J."/>
        </authorList>
    </citation>
    <scope>NUCLEOTIDE SEQUENCE</scope>
    <source>
        <strain evidence="3">JR1</strain>
    </source>
</reference>
<keyword evidence="1" id="KW-0175">Coiled coil</keyword>
<feature type="coiled-coil region" evidence="1">
    <location>
        <begin position="50"/>
        <end position="77"/>
    </location>
</feature>
<gene>
    <name evidence="3" type="ORF">KDU71_05185</name>
</gene>
<proteinExistence type="predicted"/>
<name>A0A941IV09_9BACT</name>
<dbReference type="AlphaFoldDB" id="A0A941IV09"/>
<organism evidence="3 4">
    <name type="scientific">Carboxylicivirga sediminis</name>
    <dbReference type="NCBI Taxonomy" id="2006564"/>
    <lineage>
        <taxon>Bacteria</taxon>
        <taxon>Pseudomonadati</taxon>
        <taxon>Bacteroidota</taxon>
        <taxon>Bacteroidia</taxon>
        <taxon>Marinilabiliales</taxon>
        <taxon>Marinilabiliaceae</taxon>
        <taxon>Carboxylicivirga</taxon>
    </lineage>
</organism>
<evidence type="ECO:0000256" key="1">
    <source>
        <dbReference type="SAM" id="Coils"/>
    </source>
</evidence>
<keyword evidence="2" id="KW-0472">Membrane</keyword>
<evidence type="ECO:0008006" key="5">
    <source>
        <dbReference type="Google" id="ProtNLM"/>
    </source>
</evidence>
<evidence type="ECO:0000313" key="4">
    <source>
        <dbReference type="Proteomes" id="UP000679220"/>
    </source>
</evidence>
<dbReference type="EMBL" id="JAGTAR010000005">
    <property type="protein sequence ID" value="MBR8534946.1"/>
    <property type="molecule type" value="Genomic_DNA"/>
</dbReference>
<keyword evidence="2" id="KW-1133">Transmembrane helix</keyword>
<feature type="transmembrane region" description="Helical" evidence="2">
    <location>
        <begin position="12"/>
        <end position="30"/>
    </location>
</feature>
<comment type="caution">
    <text evidence="3">The sequence shown here is derived from an EMBL/GenBank/DDBJ whole genome shotgun (WGS) entry which is preliminary data.</text>
</comment>
<reference evidence="3" key="2">
    <citation type="submission" date="2021-04" db="EMBL/GenBank/DDBJ databases">
        <authorList>
            <person name="Zhang T."/>
            <person name="Zhang Y."/>
            <person name="Lu D."/>
            <person name="Zuo D."/>
            <person name="Du Z."/>
        </authorList>
    </citation>
    <scope>NUCLEOTIDE SEQUENCE</scope>
    <source>
        <strain evidence="3">JR1</strain>
    </source>
</reference>
<keyword evidence="4" id="KW-1185">Reference proteome</keyword>
<dbReference type="RefSeq" id="WP_212188845.1">
    <property type="nucleotide sequence ID" value="NZ_JAGTAR010000005.1"/>
</dbReference>
<sequence length="176" mass="20472">MFDNLSNKKKFYLMLVGAVILIWLSFKLGVNKTFELKEQLDHRREQLMGIQDAPRRLQQIEQQLEDVERLIGDASGEDASPYLIEKAANYCKKNKLVLNEIPIKHVFTKDELSVVTYQLKVQGAFKKLLRLLDELEHHSAAGKLRSVRFESEYNLRKKKKELFGVYYIQSVGANQN</sequence>
<protein>
    <recommendedName>
        <fullName evidence="5">General secretion pathway protein</fullName>
    </recommendedName>
</protein>